<dbReference type="Pfam" id="PF02615">
    <property type="entry name" value="Ldh_2"/>
    <property type="match status" value="1"/>
</dbReference>
<gene>
    <name evidence="3" type="ORF">GII31_21285</name>
</gene>
<dbReference type="InterPro" id="IPR036111">
    <property type="entry name" value="Mal/L-sulfo/L-lacto_DH-like_sf"/>
</dbReference>
<dbReference type="Gene3D" id="1.10.1530.10">
    <property type="match status" value="1"/>
</dbReference>
<sequence length="332" mass="34072">MTTAPDVQVPREEIARLALGALRGSGASETTAALLVDAALFAEDRGMRGVGVAHLLDYLHAIDDGRLDPAAVPEVRRLAPGILACEARGGTFHTGFDAAFDDLVATARSAGVAMFVQSGAFAGGQLGWFTERLCAEGLVALGAINSNAFLATAPGTGRVLGTNPLSYSFPRTGGQVLTVDQPSSAVAYVAVREAAAKGQGIPEGWAIDATGRPTTDAAAALDGALLPFGGYKGANIAWMVELLAGMSGGTWSIDAPAWDSGTENPGVGMFLLAIDVDKLGNDFVGRTDAHVTRLGEQGVRTPGTARETPLAEIAVPSDVLDTLRTRAEASAE</sequence>
<dbReference type="PANTHER" id="PTHR11091">
    <property type="entry name" value="OXIDOREDUCTASE-RELATED"/>
    <property type="match status" value="1"/>
</dbReference>
<reference evidence="3" key="1">
    <citation type="journal article" date="2021" name="Nat. Microbiol.">
        <title>Cocultivation of an ultrasmall environmental parasitic bacterium with lytic ability against bacteria associated with wastewater foams.</title>
        <authorList>
            <person name="Batinovic S."/>
            <person name="Rose J.J.A."/>
            <person name="Ratcliffe J."/>
            <person name="Seviour R.J."/>
            <person name="Petrovski S."/>
        </authorList>
    </citation>
    <scope>NUCLEOTIDE SEQUENCE</scope>
    <source>
        <strain evidence="3">CON9</strain>
    </source>
</reference>
<dbReference type="InterPro" id="IPR043144">
    <property type="entry name" value="Mal/L-sulf/L-lact_DH-like_ah"/>
</dbReference>
<dbReference type="InterPro" id="IPR043143">
    <property type="entry name" value="Mal/L-sulf/L-lact_DH-like_NADP"/>
</dbReference>
<dbReference type="EMBL" id="CP045809">
    <property type="protein sequence ID" value="QHN37051.1"/>
    <property type="molecule type" value="Genomic_DNA"/>
</dbReference>
<keyword evidence="2" id="KW-0560">Oxidoreductase</keyword>
<organism evidence="3 4">
    <name type="scientific">Gordonia pseudamarae</name>
    <dbReference type="NCBI Taxonomy" id="2831662"/>
    <lineage>
        <taxon>Bacteria</taxon>
        <taxon>Bacillati</taxon>
        <taxon>Actinomycetota</taxon>
        <taxon>Actinomycetes</taxon>
        <taxon>Mycobacteriales</taxon>
        <taxon>Gordoniaceae</taxon>
        <taxon>Gordonia</taxon>
    </lineage>
</organism>
<name>A0ABX6IMW9_9ACTN</name>
<protein>
    <submittedName>
        <fullName evidence="3">Ldh family oxidoreductase</fullName>
    </submittedName>
</protein>
<dbReference type="PANTHER" id="PTHR11091:SF0">
    <property type="entry name" value="MALATE DEHYDROGENASE"/>
    <property type="match status" value="1"/>
</dbReference>
<proteinExistence type="inferred from homology"/>
<evidence type="ECO:0000313" key="4">
    <source>
        <dbReference type="Proteomes" id="UP001059836"/>
    </source>
</evidence>
<dbReference type="RefSeq" id="WP_213245320.1">
    <property type="nucleotide sequence ID" value="NZ_CP045806.1"/>
</dbReference>
<accession>A0ABX6IMW9</accession>
<evidence type="ECO:0000256" key="1">
    <source>
        <dbReference type="ARBA" id="ARBA00006056"/>
    </source>
</evidence>
<dbReference type="InterPro" id="IPR003767">
    <property type="entry name" value="Malate/L-lactate_DH-like"/>
</dbReference>
<dbReference type="Gene3D" id="3.30.1370.60">
    <property type="entry name" value="Hypothetical oxidoreductase yiak, domain 2"/>
    <property type="match status" value="1"/>
</dbReference>
<dbReference type="SUPFAM" id="SSF89733">
    <property type="entry name" value="L-sulfolactate dehydrogenase-like"/>
    <property type="match status" value="1"/>
</dbReference>
<evidence type="ECO:0000313" key="3">
    <source>
        <dbReference type="EMBL" id="QHN37051.1"/>
    </source>
</evidence>
<dbReference type="Proteomes" id="UP001059836">
    <property type="component" value="Chromosome"/>
</dbReference>
<keyword evidence="4" id="KW-1185">Reference proteome</keyword>
<evidence type="ECO:0000256" key="2">
    <source>
        <dbReference type="ARBA" id="ARBA00023002"/>
    </source>
</evidence>
<comment type="similarity">
    <text evidence="1">Belongs to the LDH2/MDH2 oxidoreductase family.</text>
</comment>